<keyword evidence="1" id="KW-1185">Reference proteome</keyword>
<dbReference type="AlphaFoldDB" id="A0A915K7Q7"/>
<name>A0A915K7Q7_ROMCU</name>
<reference evidence="2" key="1">
    <citation type="submission" date="2022-11" db="UniProtKB">
        <authorList>
            <consortium name="WormBaseParasite"/>
        </authorList>
    </citation>
    <scope>IDENTIFICATION</scope>
</reference>
<evidence type="ECO:0000313" key="2">
    <source>
        <dbReference type="WBParaSite" id="nRc.2.0.1.t34219-RA"/>
    </source>
</evidence>
<sequence length="48" mass="5204">MTTEKVTSLQIMKACSCLEDLAAVSLKSGAMQADGTFSCLRSHQIRKN</sequence>
<dbReference type="WBParaSite" id="nRc.2.0.1.t34219-RA">
    <property type="protein sequence ID" value="nRc.2.0.1.t34219-RA"/>
    <property type="gene ID" value="nRc.2.0.1.g34219"/>
</dbReference>
<protein>
    <submittedName>
        <fullName evidence="2">Uncharacterized protein</fullName>
    </submittedName>
</protein>
<accession>A0A915K7Q7</accession>
<dbReference type="Proteomes" id="UP000887565">
    <property type="component" value="Unplaced"/>
</dbReference>
<proteinExistence type="predicted"/>
<evidence type="ECO:0000313" key="1">
    <source>
        <dbReference type="Proteomes" id="UP000887565"/>
    </source>
</evidence>
<organism evidence="1 2">
    <name type="scientific">Romanomermis culicivorax</name>
    <name type="common">Nematode worm</name>
    <dbReference type="NCBI Taxonomy" id="13658"/>
    <lineage>
        <taxon>Eukaryota</taxon>
        <taxon>Metazoa</taxon>
        <taxon>Ecdysozoa</taxon>
        <taxon>Nematoda</taxon>
        <taxon>Enoplea</taxon>
        <taxon>Dorylaimia</taxon>
        <taxon>Mermithida</taxon>
        <taxon>Mermithoidea</taxon>
        <taxon>Mermithidae</taxon>
        <taxon>Romanomermis</taxon>
    </lineage>
</organism>